<dbReference type="Pfam" id="PF01757">
    <property type="entry name" value="Acyl_transf_3"/>
    <property type="match status" value="1"/>
</dbReference>
<feature type="transmembrane region" description="Helical" evidence="1">
    <location>
        <begin position="241"/>
        <end position="259"/>
    </location>
</feature>
<feature type="transmembrane region" description="Helical" evidence="1">
    <location>
        <begin position="266"/>
        <end position="290"/>
    </location>
</feature>
<evidence type="ECO:0000313" key="3">
    <source>
        <dbReference type="EMBL" id="MDR6840315.1"/>
    </source>
</evidence>
<keyword evidence="4" id="KW-1185">Reference proteome</keyword>
<keyword evidence="1" id="KW-1133">Transmembrane helix</keyword>
<feature type="transmembrane region" description="Helical" evidence="1">
    <location>
        <begin position="218"/>
        <end position="235"/>
    </location>
</feature>
<dbReference type="PANTHER" id="PTHR23028:SF131">
    <property type="entry name" value="BLR2367 PROTEIN"/>
    <property type="match status" value="1"/>
</dbReference>
<dbReference type="PANTHER" id="PTHR23028">
    <property type="entry name" value="ACETYLTRANSFERASE"/>
    <property type="match status" value="1"/>
</dbReference>
<name>A0ABU1RPQ6_9GAMM</name>
<evidence type="ECO:0000259" key="2">
    <source>
        <dbReference type="Pfam" id="PF01757"/>
    </source>
</evidence>
<keyword evidence="1" id="KW-0472">Membrane</keyword>
<dbReference type="Proteomes" id="UP001254759">
    <property type="component" value="Unassembled WGS sequence"/>
</dbReference>
<keyword evidence="1" id="KW-0812">Transmembrane</keyword>
<reference evidence="3 4" key="1">
    <citation type="submission" date="2023-07" db="EMBL/GenBank/DDBJ databases">
        <title>Sorghum-associated microbial communities from plants grown in Nebraska, USA.</title>
        <authorList>
            <person name="Schachtman D."/>
        </authorList>
    </citation>
    <scope>NUCLEOTIDE SEQUENCE [LARGE SCALE GENOMIC DNA]</scope>
    <source>
        <strain evidence="3 4">BE107</strain>
    </source>
</reference>
<feature type="transmembrane region" description="Helical" evidence="1">
    <location>
        <begin position="193"/>
        <end position="211"/>
    </location>
</feature>
<feature type="transmembrane region" description="Helical" evidence="1">
    <location>
        <begin position="137"/>
        <end position="155"/>
    </location>
</feature>
<evidence type="ECO:0000313" key="4">
    <source>
        <dbReference type="Proteomes" id="UP001254759"/>
    </source>
</evidence>
<dbReference type="InterPro" id="IPR050879">
    <property type="entry name" value="Acyltransferase_3"/>
</dbReference>
<gene>
    <name evidence="3" type="ORF">J2W94_000579</name>
</gene>
<comment type="caution">
    <text evidence="3">The sequence shown here is derived from an EMBL/GenBank/DDBJ whole genome shotgun (WGS) entry which is preliminary data.</text>
</comment>
<feature type="domain" description="Acyltransferase 3" evidence="2">
    <location>
        <begin position="12"/>
        <end position="314"/>
    </location>
</feature>
<feature type="transmembrane region" description="Helical" evidence="1">
    <location>
        <begin position="51"/>
        <end position="70"/>
    </location>
</feature>
<proteinExistence type="predicted"/>
<accession>A0ABU1RPQ6</accession>
<feature type="transmembrane region" description="Helical" evidence="1">
    <location>
        <begin position="162"/>
        <end position="181"/>
    </location>
</feature>
<dbReference type="InterPro" id="IPR002656">
    <property type="entry name" value="Acyl_transf_3_dom"/>
</dbReference>
<evidence type="ECO:0000256" key="1">
    <source>
        <dbReference type="SAM" id="Phobius"/>
    </source>
</evidence>
<dbReference type="EMBL" id="JAVDTT010000001">
    <property type="protein sequence ID" value="MDR6840315.1"/>
    <property type="molecule type" value="Genomic_DNA"/>
</dbReference>
<dbReference type="RefSeq" id="WP_310090150.1">
    <property type="nucleotide sequence ID" value="NZ_JAVDTT010000001.1"/>
</dbReference>
<organism evidence="3 4">
    <name type="scientific">Pseudoxanthomonas sacheonensis</name>
    <dbReference type="NCBI Taxonomy" id="443615"/>
    <lineage>
        <taxon>Bacteria</taxon>
        <taxon>Pseudomonadati</taxon>
        <taxon>Pseudomonadota</taxon>
        <taxon>Gammaproteobacteria</taxon>
        <taxon>Lysobacterales</taxon>
        <taxon>Lysobacteraceae</taxon>
        <taxon>Pseudoxanthomonas</taxon>
    </lineage>
</organism>
<feature type="transmembrane region" description="Helical" evidence="1">
    <location>
        <begin position="296"/>
        <end position="321"/>
    </location>
</feature>
<protein>
    <submittedName>
        <fullName evidence="3">Peptidoglycan/LPS O-acetylase OafA/YrhL</fullName>
    </submittedName>
</protein>
<sequence>MHKEASPSSRVVELDALRGIAALAVVAFHYTTQYGQQYGHTTPLGFGFPPGNYGVNLFFLISGFVIFMTLERTRTAMDFVVSRFSRLYPAYWAAMALTAIFVYLLGMPEQRLSLRDLLLNLTMVQQILGGEHLDGSYWTLQVELFFYAQMLLWFALGQLKRIHLIILLWLGLAMGYGEVVQHRMHFSYLARELLILRHIPFFALGILFYRLHTRPQENRLNCAMMGLCLVAIGVANPPVFLWVGLACCGIFLLFVNNLLAWLRGAFFVFLGSISYSLYLLHQAIGFALIHDLERQGVPSLLACLLTLAIVLALASALTFVVERPAMRKIRSWWRANGLQLKSA</sequence>
<feature type="transmembrane region" description="Helical" evidence="1">
    <location>
        <begin position="90"/>
        <end position="107"/>
    </location>
</feature>